<dbReference type="InterPro" id="IPR019734">
    <property type="entry name" value="TPR_rpt"/>
</dbReference>
<dbReference type="STRING" id="573321.SAMN04488505_1011128"/>
<evidence type="ECO:0000256" key="1">
    <source>
        <dbReference type="PROSITE-ProRule" id="PRU00339"/>
    </source>
</evidence>
<dbReference type="EMBL" id="FOBB01000001">
    <property type="protein sequence ID" value="SEK91519.1"/>
    <property type="molecule type" value="Genomic_DNA"/>
</dbReference>
<evidence type="ECO:0000313" key="3">
    <source>
        <dbReference type="EMBL" id="SEK91519.1"/>
    </source>
</evidence>
<evidence type="ECO:0000313" key="4">
    <source>
        <dbReference type="Proteomes" id="UP000198984"/>
    </source>
</evidence>
<dbReference type="AlphaFoldDB" id="A0A1H7KXK9"/>
<dbReference type="PROSITE" id="PS50005">
    <property type="entry name" value="TPR"/>
    <property type="match status" value="2"/>
</dbReference>
<feature type="chain" id="PRO_5011605131" evidence="2">
    <location>
        <begin position="24"/>
        <end position="384"/>
    </location>
</feature>
<name>A0A1H7KXK9_9BACT</name>
<keyword evidence="4" id="KW-1185">Reference proteome</keyword>
<dbReference type="SUPFAM" id="SSF48452">
    <property type="entry name" value="TPR-like"/>
    <property type="match status" value="2"/>
</dbReference>
<keyword evidence="1" id="KW-0802">TPR repeat</keyword>
<feature type="signal peptide" evidence="2">
    <location>
        <begin position="1"/>
        <end position="23"/>
    </location>
</feature>
<dbReference type="RefSeq" id="WP_089907277.1">
    <property type="nucleotide sequence ID" value="NZ_FOBB01000001.1"/>
</dbReference>
<dbReference type="Gene3D" id="1.25.40.10">
    <property type="entry name" value="Tetratricopeptide repeat domain"/>
    <property type="match status" value="2"/>
</dbReference>
<feature type="repeat" description="TPR" evidence="1">
    <location>
        <begin position="91"/>
        <end position="124"/>
    </location>
</feature>
<dbReference type="Proteomes" id="UP000198984">
    <property type="component" value="Unassembled WGS sequence"/>
</dbReference>
<organism evidence="3 4">
    <name type="scientific">Chitinophaga rupis</name>
    <dbReference type="NCBI Taxonomy" id="573321"/>
    <lineage>
        <taxon>Bacteria</taxon>
        <taxon>Pseudomonadati</taxon>
        <taxon>Bacteroidota</taxon>
        <taxon>Chitinophagia</taxon>
        <taxon>Chitinophagales</taxon>
        <taxon>Chitinophagaceae</taxon>
        <taxon>Chitinophaga</taxon>
    </lineage>
</organism>
<accession>A0A1H7KXK9</accession>
<keyword evidence="2" id="KW-0732">Signal</keyword>
<dbReference type="InterPro" id="IPR011990">
    <property type="entry name" value="TPR-like_helical_dom_sf"/>
</dbReference>
<evidence type="ECO:0000256" key="2">
    <source>
        <dbReference type="SAM" id="SignalP"/>
    </source>
</evidence>
<gene>
    <name evidence="3" type="ORF">SAMN04488505_1011128</name>
</gene>
<sequence>MHTRCYLLLLLINLGLSSTYAQQAPEIDQAVVMSYFQDQQYEPAIQYLQSRIQPDNIKQLALLGYAYYQAGKWPETIQTYQQILHLDSAYIPAYQYLGGIYMQQEQARLAIPHYRKLAALQPQAQTYKQLSFALFAAREADSGFVYLRHAYALNPFDSKVVARMAEEWLDRQRYNAADSVLQPYLAKDSLQTSVIIPAVKTAYFRKDYAQAIMLGQRLMRQQVVSVAAYTFVAAACYNLKRYQECIYVNDFLTQMNMSTEAIMYYAAMACTQLKDYIRSNTLLQTCIDLAKSKSLDDYYSAMSVNYEGQHVFRKATACLDTAYYLFHAPLRQYSIGRIYDYHLQNPAAAQRYYKRYLLLARSKEEDPAISRYVTQRLGEMEGGK</sequence>
<protein>
    <submittedName>
        <fullName evidence="3">Uncharacterized protein</fullName>
    </submittedName>
</protein>
<reference evidence="3 4" key="1">
    <citation type="submission" date="2016-10" db="EMBL/GenBank/DDBJ databases">
        <authorList>
            <person name="de Groot N.N."/>
        </authorList>
    </citation>
    <scope>NUCLEOTIDE SEQUENCE [LARGE SCALE GENOMIC DNA]</scope>
    <source>
        <strain evidence="3 4">DSM 21039</strain>
    </source>
</reference>
<proteinExistence type="predicted"/>
<dbReference type="OrthoDB" id="680903at2"/>
<feature type="repeat" description="TPR" evidence="1">
    <location>
        <begin position="57"/>
        <end position="90"/>
    </location>
</feature>
<dbReference type="SMART" id="SM00028">
    <property type="entry name" value="TPR"/>
    <property type="match status" value="2"/>
</dbReference>